<accession>A0ACA9S708</accession>
<protein>
    <submittedName>
        <fullName evidence="1">22179_t:CDS:1</fullName>
    </submittedName>
</protein>
<proteinExistence type="predicted"/>
<sequence length="137" mass="16294">NRLENDKILYQTENNKLKKELQRIASRYDDNKTELKRYYNIIQRPYSVLQELFNSNKIADLCNKIGKICDEDFVSSYNISTISNNIVYNSFDNTLNASEEKIAEIVKDSRKQFSPLVRSQYFYDANEKEFDTNKFNF</sequence>
<comment type="caution">
    <text evidence="1">The sequence shown here is derived from an EMBL/GenBank/DDBJ whole genome shotgun (WGS) entry which is preliminary data.</text>
</comment>
<evidence type="ECO:0000313" key="2">
    <source>
        <dbReference type="Proteomes" id="UP000789920"/>
    </source>
</evidence>
<evidence type="ECO:0000313" key="1">
    <source>
        <dbReference type="EMBL" id="CAG8828029.1"/>
    </source>
</evidence>
<reference evidence="1" key="1">
    <citation type="submission" date="2021-06" db="EMBL/GenBank/DDBJ databases">
        <authorList>
            <person name="Kallberg Y."/>
            <person name="Tangrot J."/>
            <person name="Rosling A."/>
        </authorList>
    </citation>
    <scope>NUCLEOTIDE SEQUENCE</scope>
    <source>
        <strain evidence="1">MA461A</strain>
    </source>
</reference>
<feature type="non-terminal residue" evidence="1">
    <location>
        <position position="1"/>
    </location>
</feature>
<organism evidence="1 2">
    <name type="scientific">Racocetra persica</name>
    <dbReference type="NCBI Taxonomy" id="160502"/>
    <lineage>
        <taxon>Eukaryota</taxon>
        <taxon>Fungi</taxon>
        <taxon>Fungi incertae sedis</taxon>
        <taxon>Mucoromycota</taxon>
        <taxon>Glomeromycotina</taxon>
        <taxon>Glomeromycetes</taxon>
        <taxon>Diversisporales</taxon>
        <taxon>Gigasporaceae</taxon>
        <taxon>Racocetra</taxon>
    </lineage>
</organism>
<keyword evidence="2" id="KW-1185">Reference proteome</keyword>
<dbReference type="Proteomes" id="UP000789920">
    <property type="component" value="Unassembled WGS sequence"/>
</dbReference>
<dbReference type="EMBL" id="CAJVQC010094812">
    <property type="protein sequence ID" value="CAG8828029.1"/>
    <property type="molecule type" value="Genomic_DNA"/>
</dbReference>
<gene>
    <name evidence="1" type="ORF">RPERSI_LOCUS27134</name>
</gene>
<name>A0ACA9S708_9GLOM</name>